<evidence type="ECO:0000256" key="1">
    <source>
        <dbReference type="ARBA" id="ARBA00004651"/>
    </source>
</evidence>
<feature type="transmembrane region" description="Helical" evidence="6">
    <location>
        <begin position="29"/>
        <end position="47"/>
    </location>
</feature>
<feature type="transmembrane region" description="Helical" evidence="6">
    <location>
        <begin position="244"/>
        <end position="263"/>
    </location>
</feature>
<keyword evidence="2" id="KW-0813">Transport</keyword>
<proteinExistence type="predicted"/>
<feature type="transmembrane region" description="Helical" evidence="6">
    <location>
        <begin position="191"/>
        <end position="219"/>
    </location>
</feature>
<evidence type="ECO:0000256" key="2">
    <source>
        <dbReference type="ARBA" id="ARBA00022448"/>
    </source>
</evidence>
<dbReference type="Gene3D" id="1.20.1250.20">
    <property type="entry name" value="MFS general substrate transporter like domains"/>
    <property type="match status" value="1"/>
</dbReference>
<dbReference type="PANTHER" id="PTHR42718">
    <property type="entry name" value="MAJOR FACILITATOR SUPERFAMILY MULTIDRUG TRANSPORTER MFSC"/>
    <property type="match status" value="1"/>
</dbReference>
<evidence type="ECO:0000313" key="8">
    <source>
        <dbReference type="EMBL" id="MDY0410574.1"/>
    </source>
</evidence>
<organism evidence="8 9">
    <name type="scientific">Paracerasibacillus soli</name>
    <dbReference type="NCBI Taxonomy" id="480284"/>
    <lineage>
        <taxon>Bacteria</taxon>
        <taxon>Bacillati</taxon>
        <taxon>Bacillota</taxon>
        <taxon>Bacilli</taxon>
        <taxon>Bacillales</taxon>
        <taxon>Bacillaceae</taxon>
        <taxon>Paracerasibacillus</taxon>
    </lineage>
</organism>
<dbReference type="InterPro" id="IPR020846">
    <property type="entry name" value="MFS_dom"/>
</dbReference>
<feature type="domain" description="Major facilitator superfamily (MFS) profile" evidence="7">
    <location>
        <begin position="63"/>
        <end position="271"/>
    </location>
</feature>
<keyword evidence="9" id="KW-1185">Reference proteome</keyword>
<feature type="transmembrane region" description="Helical" evidence="6">
    <location>
        <begin position="158"/>
        <end position="179"/>
    </location>
</feature>
<evidence type="ECO:0000256" key="4">
    <source>
        <dbReference type="ARBA" id="ARBA00022989"/>
    </source>
</evidence>
<dbReference type="Proteomes" id="UP001275315">
    <property type="component" value="Unassembled WGS sequence"/>
</dbReference>
<evidence type="ECO:0000313" key="9">
    <source>
        <dbReference type="Proteomes" id="UP001275315"/>
    </source>
</evidence>
<keyword evidence="4 6" id="KW-1133">Transmembrane helix</keyword>
<dbReference type="SUPFAM" id="SSF103473">
    <property type="entry name" value="MFS general substrate transporter"/>
    <property type="match status" value="1"/>
</dbReference>
<dbReference type="PROSITE" id="PS50850">
    <property type="entry name" value="MFS"/>
    <property type="match status" value="1"/>
</dbReference>
<dbReference type="EMBL" id="JAWDIQ010000003">
    <property type="protein sequence ID" value="MDY0410574.1"/>
    <property type="molecule type" value="Genomic_DNA"/>
</dbReference>
<protein>
    <submittedName>
        <fullName evidence="8">MFS transporter</fullName>
    </submittedName>
</protein>
<evidence type="ECO:0000259" key="7">
    <source>
        <dbReference type="PROSITE" id="PS50850"/>
    </source>
</evidence>
<keyword evidence="5 6" id="KW-0472">Membrane</keyword>
<dbReference type="RefSeq" id="WP_320381461.1">
    <property type="nucleotide sequence ID" value="NZ_JAWDIQ010000003.1"/>
</dbReference>
<dbReference type="Pfam" id="PF07690">
    <property type="entry name" value="MFS_1"/>
    <property type="match status" value="1"/>
</dbReference>
<reference evidence="8 9" key="1">
    <citation type="submission" date="2023-10" db="EMBL/GenBank/DDBJ databases">
        <title>Virgibacillus soli CC-YMP-6 genome.</title>
        <authorList>
            <person name="Miliotis G."/>
            <person name="Sengupta P."/>
            <person name="Hameed A."/>
            <person name="Chuvochina M."/>
            <person name="Mcdonagh F."/>
            <person name="Simpson A.C."/>
            <person name="Singh N.K."/>
            <person name="Rekha P.D."/>
            <person name="Raman K."/>
            <person name="Hugenholtz P."/>
            <person name="Venkateswaran K."/>
        </authorList>
    </citation>
    <scope>NUCLEOTIDE SEQUENCE [LARGE SCALE GENOMIC DNA]</scope>
    <source>
        <strain evidence="8 9">CC-YMP-6</strain>
    </source>
</reference>
<sequence length="271" mass="29405">MISILLSTLGFGGLIYSLSNIAEKSFSSVEVYAPFFVGAISIILFSFRQMKMKQPMINLRVFKFPMFTLGTLLLFSGMLLILSSAILLPMYLKTSLLFSATVAGMILLPGSAMNAICSPFVGKLFDKYGAKKFLPLGYLLAAISSLLFVLTISADTPIWQVILAHTIFFIGISMIIMPAQTNGLNQLPRKLYGDGAAVMSTLQQIAGGIGTALAITLLVNGQTLHMEKFPNATAGELMAEGTKYAYIFILGLSVMGLILSFFVKRVHVEED</sequence>
<feature type="transmembrane region" description="Helical" evidence="6">
    <location>
        <begin position="97"/>
        <end position="121"/>
    </location>
</feature>
<dbReference type="InterPro" id="IPR011701">
    <property type="entry name" value="MFS"/>
</dbReference>
<gene>
    <name evidence="8" type="ORF">RWD45_21090</name>
</gene>
<accession>A0ABU5CW37</accession>
<evidence type="ECO:0000256" key="3">
    <source>
        <dbReference type="ARBA" id="ARBA00022692"/>
    </source>
</evidence>
<dbReference type="InterPro" id="IPR036259">
    <property type="entry name" value="MFS_trans_sf"/>
</dbReference>
<feature type="transmembrane region" description="Helical" evidence="6">
    <location>
        <begin position="133"/>
        <end position="152"/>
    </location>
</feature>
<comment type="caution">
    <text evidence="8">The sequence shown here is derived from an EMBL/GenBank/DDBJ whole genome shotgun (WGS) entry which is preliminary data.</text>
</comment>
<evidence type="ECO:0000256" key="6">
    <source>
        <dbReference type="SAM" id="Phobius"/>
    </source>
</evidence>
<evidence type="ECO:0000256" key="5">
    <source>
        <dbReference type="ARBA" id="ARBA00023136"/>
    </source>
</evidence>
<comment type="subcellular location">
    <subcellularLocation>
        <location evidence="1">Cell membrane</location>
        <topology evidence="1">Multi-pass membrane protein</topology>
    </subcellularLocation>
</comment>
<feature type="transmembrane region" description="Helical" evidence="6">
    <location>
        <begin position="67"/>
        <end position="91"/>
    </location>
</feature>
<name>A0ABU5CW37_9BACI</name>
<dbReference type="PANTHER" id="PTHR42718:SF43">
    <property type="entry name" value="LINCOMYCIN RESISTANCE PROTEIN LMRB"/>
    <property type="match status" value="1"/>
</dbReference>
<keyword evidence="3 6" id="KW-0812">Transmembrane</keyword>